<sequence length="94" mass="11250">MNIEQIFEKPLKRNINGVVKAEQTDDASAYIELDEYVITRELENHLRHFFESYVPATGPELKWFTEFGHLNRGDMLTSEQHRCHNEKKKFQRRV</sequence>
<dbReference type="EMBL" id="UCZA01000008">
    <property type="protein sequence ID" value="SQP81568.1"/>
    <property type="molecule type" value="Genomic_DNA"/>
</dbReference>
<organism evidence="1 2">
    <name type="scientific">Escherichia coli</name>
    <dbReference type="NCBI Taxonomy" id="562"/>
    <lineage>
        <taxon>Bacteria</taxon>
        <taxon>Pseudomonadati</taxon>
        <taxon>Pseudomonadota</taxon>
        <taxon>Gammaproteobacteria</taxon>
        <taxon>Enterobacterales</taxon>
        <taxon>Enterobacteriaceae</taxon>
        <taxon>Escherichia</taxon>
    </lineage>
</organism>
<reference evidence="1 2" key="1">
    <citation type="submission" date="2018-06" db="EMBL/GenBank/DDBJ databases">
        <authorList>
            <consortium name="Pathogen Informatics"/>
            <person name="Doyle S."/>
        </authorList>
    </citation>
    <scope>NUCLEOTIDE SEQUENCE [LARGE SCALE GENOMIC DNA]</scope>
    <source>
        <strain evidence="1 2">VREC0535</strain>
    </source>
</reference>
<proteinExistence type="predicted"/>
<name>A0A2X7EUA4_ECOLX</name>
<accession>A0A2X7EUA4</accession>
<dbReference type="AlphaFoldDB" id="A0A2X7EUA4"/>
<evidence type="ECO:0000313" key="1">
    <source>
        <dbReference type="EMBL" id="SQP81568.1"/>
    </source>
</evidence>
<dbReference type="Proteomes" id="UP000250671">
    <property type="component" value="Unassembled WGS sequence"/>
</dbReference>
<protein>
    <submittedName>
        <fullName evidence="1">ATPase-like protein</fullName>
    </submittedName>
</protein>
<gene>
    <name evidence="1" type="ORF">SAMEA3752557_01772</name>
</gene>
<evidence type="ECO:0000313" key="2">
    <source>
        <dbReference type="Proteomes" id="UP000250671"/>
    </source>
</evidence>